<dbReference type="Proteomes" id="UP000270678">
    <property type="component" value="Chromosome"/>
</dbReference>
<reference evidence="3" key="1">
    <citation type="submission" date="2018-12" db="EMBL/GenBank/DDBJ databases">
        <title>Complete genome sequence of Paenibacillus sp. MBLB1234.</title>
        <authorList>
            <person name="Nam Y.-D."/>
            <person name="Kang J."/>
            <person name="Chung W.-H."/>
            <person name="Park Y.S."/>
        </authorList>
    </citation>
    <scope>NUCLEOTIDE SEQUENCE [LARGE SCALE GENOMIC DNA]</scope>
    <source>
        <strain evidence="3">MBLB1234</strain>
    </source>
</reference>
<feature type="compositionally biased region" description="Basic and acidic residues" evidence="1">
    <location>
        <begin position="43"/>
        <end position="54"/>
    </location>
</feature>
<feature type="compositionally biased region" description="Basic and acidic residues" evidence="1">
    <location>
        <begin position="62"/>
        <end position="73"/>
    </location>
</feature>
<keyword evidence="3" id="KW-1185">Reference proteome</keyword>
<evidence type="ECO:0000313" key="3">
    <source>
        <dbReference type="Proteomes" id="UP000270678"/>
    </source>
</evidence>
<dbReference type="AlphaFoldDB" id="A0A3S9UVT7"/>
<proteinExistence type="predicted"/>
<dbReference type="Pfam" id="PF14151">
    <property type="entry name" value="YfhD"/>
    <property type="match status" value="1"/>
</dbReference>
<gene>
    <name evidence="2" type="ORF">EI981_08215</name>
</gene>
<sequence>MRDITKHDQKSHIRNHEKERLNLNHSQSGHNHRKSPAVAGADSRYEDVEFSEDHADQEDWEALERSERADARMQHRKKLNP</sequence>
<dbReference type="OrthoDB" id="2650847at2"/>
<evidence type="ECO:0000313" key="2">
    <source>
        <dbReference type="EMBL" id="AZS14435.1"/>
    </source>
</evidence>
<organism evidence="2 3">
    <name type="scientific">Paenibacillus lutimineralis</name>
    <dbReference type="NCBI Taxonomy" id="2707005"/>
    <lineage>
        <taxon>Bacteria</taxon>
        <taxon>Bacillati</taxon>
        <taxon>Bacillota</taxon>
        <taxon>Bacilli</taxon>
        <taxon>Bacillales</taxon>
        <taxon>Paenibacillaceae</taxon>
        <taxon>Paenibacillus</taxon>
    </lineage>
</organism>
<accession>A0A3S9UVT7</accession>
<name>A0A3S9UVT7_9BACL</name>
<dbReference type="EMBL" id="CP034346">
    <property type="protein sequence ID" value="AZS14435.1"/>
    <property type="molecule type" value="Genomic_DNA"/>
</dbReference>
<dbReference type="KEGG" id="plut:EI981_08215"/>
<evidence type="ECO:0000256" key="1">
    <source>
        <dbReference type="SAM" id="MobiDB-lite"/>
    </source>
</evidence>
<feature type="region of interest" description="Disordered" evidence="1">
    <location>
        <begin position="1"/>
        <end position="81"/>
    </location>
</feature>
<dbReference type="InterPro" id="IPR025435">
    <property type="entry name" value="YfhD-like"/>
</dbReference>
<feature type="compositionally biased region" description="Basic and acidic residues" evidence="1">
    <location>
        <begin position="1"/>
        <end position="22"/>
    </location>
</feature>
<protein>
    <submittedName>
        <fullName evidence="2">YfhD family protein</fullName>
    </submittedName>
</protein>